<proteinExistence type="predicted"/>
<gene>
    <name evidence="1" type="ORF">SAMN04489835_4986</name>
</gene>
<evidence type="ECO:0000313" key="2">
    <source>
        <dbReference type="Proteomes" id="UP000182915"/>
    </source>
</evidence>
<dbReference type="AlphaFoldDB" id="A0A1H6LII4"/>
<organism evidence="1 2">
    <name type="scientific">Mycolicibacterium rutilum</name>
    <name type="common">Mycobacterium rutilum</name>
    <dbReference type="NCBI Taxonomy" id="370526"/>
    <lineage>
        <taxon>Bacteria</taxon>
        <taxon>Bacillati</taxon>
        <taxon>Actinomycetota</taxon>
        <taxon>Actinomycetes</taxon>
        <taxon>Mycobacteriales</taxon>
        <taxon>Mycobacteriaceae</taxon>
        <taxon>Mycolicibacterium</taxon>
    </lineage>
</organism>
<reference evidence="2" key="1">
    <citation type="submission" date="2016-10" db="EMBL/GenBank/DDBJ databases">
        <authorList>
            <person name="Varghese N."/>
            <person name="Submissions S."/>
        </authorList>
    </citation>
    <scope>NUCLEOTIDE SEQUENCE [LARGE SCALE GENOMIC DNA]</scope>
    <source>
        <strain evidence="2">DSM 45405</strain>
    </source>
</reference>
<dbReference type="STRING" id="370526.SAMN04489835_4986"/>
<dbReference type="OrthoDB" id="4617001at2"/>
<accession>A0A1H6LII4</accession>
<dbReference type="RefSeq" id="WP_083409459.1">
    <property type="nucleotide sequence ID" value="NZ_LT629971.1"/>
</dbReference>
<dbReference type="EMBL" id="LT629971">
    <property type="protein sequence ID" value="SEH86042.1"/>
    <property type="molecule type" value="Genomic_DNA"/>
</dbReference>
<evidence type="ECO:0000313" key="1">
    <source>
        <dbReference type="EMBL" id="SEH86042.1"/>
    </source>
</evidence>
<sequence length="221" mass="23639">MTTVDLAPEVLDALRAMADHGDPPPRCRKGVLRAAISGAVRGLADDTLDSAVRPWDLQALRQRAAALGEIVSARAVFVDESVMVAELAPSGERIVFRGVDDGWRLVRFADGADYRVRPETTRLVELPGSDPDAVLAVLGISKPDGVELRYSSADLGQGETETRWTYSWVDAAGRSILVEEIKGEIYDGATPAWRSLRAVIIDGDGGLLLSGRDGTAVITEG</sequence>
<dbReference type="Proteomes" id="UP000182915">
    <property type="component" value="Chromosome I"/>
</dbReference>
<protein>
    <submittedName>
        <fullName evidence="1">Uncharacterized protein</fullName>
    </submittedName>
</protein>
<name>A0A1H6LII4_MYCRU</name>
<keyword evidence="2" id="KW-1185">Reference proteome</keyword>